<evidence type="ECO:0000256" key="7">
    <source>
        <dbReference type="ARBA" id="ARBA00023136"/>
    </source>
</evidence>
<evidence type="ECO:0000256" key="2">
    <source>
        <dbReference type="ARBA" id="ARBA00022448"/>
    </source>
</evidence>
<dbReference type="Proteomes" id="UP000587211">
    <property type="component" value="Unassembled WGS sequence"/>
</dbReference>
<dbReference type="CDD" id="cd06261">
    <property type="entry name" value="TM_PBP2"/>
    <property type="match status" value="1"/>
</dbReference>
<feature type="transmembrane region" description="Helical" evidence="8">
    <location>
        <begin position="84"/>
        <end position="101"/>
    </location>
</feature>
<keyword evidence="2 8" id="KW-0813">Transport</keyword>
<evidence type="ECO:0000256" key="4">
    <source>
        <dbReference type="ARBA" id="ARBA00022692"/>
    </source>
</evidence>
<keyword evidence="5" id="KW-0029">Amino-acid transport</keyword>
<dbReference type="NCBIfam" id="TIGR01726">
    <property type="entry name" value="HEQRo_perm_3TM"/>
    <property type="match status" value="1"/>
</dbReference>
<dbReference type="EMBL" id="JACWMT010000002">
    <property type="protein sequence ID" value="MBD1270763.1"/>
    <property type="molecule type" value="Genomic_DNA"/>
</dbReference>
<keyword evidence="7 8" id="KW-0472">Membrane</keyword>
<reference evidence="12 13" key="1">
    <citation type="submission" date="2020-07" db="EMBL/GenBank/DDBJ databases">
        <title>Sequencing the genomes of 1000 actinobacteria strains.</title>
        <authorList>
            <person name="Klenk H.-P."/>
        </authorList>
    </citation>
    <scope>NUCLEOTIDE SEQUENCE [LARGE SCALE GENOMIC DNA]</scope>
    <source>
        <strain evidence="12 13">DSM 19087</strain>
    </source>
</reference>
<evidence type="ECO:0000256" key="6">
    <source>
        <dbReference type="ARBA" id="ARBA00022989"/>
    </source>
</evidence>
<dbReference type="InterPro" id="IPR043429">
    <property type="entry name" value="ArtM/GltK/GlnP/TcyL/YhdX-like"/>
</dbReference>
<gene>
    <name evidence="12" type="ORF">BJ975_001530</name>
    <name evidence="10" type="ORF">IDH50_11015</name>
    <name evidence="11" type="ORF">IDH50_12745</name>
</gene>
<dbReference type="AlphaFoldDB" id="A0A8I0FVZ2"/>
<dbReference type="SUPFAM" id="SSF161098">
    <property type="entry name" value="MetI-like"/>
    <property type="match status" value="1"/>
</dbReference>
<dbReference type="Pfam" id="PF00528">
    <property type="entry name" value="BPD_transp_1"/>
    <property type="match status" value="1"/>
</dbReference>
<dbReference type="PANTHER" id="PTHR30614:SF0">
    <property type="entry name" value="L-CYSTINE TRANSPORT SYSTEM PERMEASE PROTEIN TCYL"/>
    <property type="match status" value="1"/>
</dbReference>
<dbReference type="EMBL" id="JACWMT010000003">
    <property type="protein sequence ID" value="MBD1271105.1"/>
    <property type="molecule type" value="Genomic_DNA"/>
</dbReference>
<dbReference type="InterPro" id="IPR000515">
    <property type="entry name" value="MetI-like"/>
</dbReference>
<sequence>MIEDWIAWFPELLDGLQISLTVALASIVLGLVLGTLVALASVSGHRPVRWLSVALVEVLRGVPALVLIYLVYFGLPGVGLTLEAWTAAVLAIGVNTAAYMGEIIRAGLLHLPPGQSEAAQSLGLTRLQELRAVVLPQALRTVFPSLVSYSVIVFQATSLCYLIGVRELLSVGFSIGSVTFEYLSVLTLVGLIYVVVSIAGSRLAHAVEARSKQKTSIPRS</sequence>
<dbReference type="Proteomes" id="UP000659061">
    <property type="component" value="Unassembled WGS sequence"/>
</dbReference>
<comment type="caution">
    <text evidence="10">The sequence shown here is derived from an EMBL/GenBank/DDBJ whole genome shotgun (WGS) entry which is preliminary data.</text>
</comment>
<dbReference type="GO" id="GO:0006865">
    <property type="term" value="P:amino acid transport"/>
    <property type="evidence" value="ECO:0007669"/>
    <property type="project" value="UniProtKB-KW"/>
</dbReference>
<feature type="transmembrane region" description="Helical" evidence="8">
    <location>
        <begin position="51"/>
        <end position="72"/>
    </location>
</feature>
<comment type="subcellular location">
    <subcellularLocation>
        <location evidence="1 8">Cell membrane</location>
        <topology evidence="1 8">Multi-pass membrane protein</topology>
    </subcellularLocation>
</comment>
<name>A0A8I0FVZ2_9ACTN</name>
<evidence type="ECO:0000256" key="3">
    <source>
        <dbReference type="ARBA" id="ARBA00022475"/>
    </source>
</evidence>
<evidence type="ECO:0000313" key="11">
    <source>
        <dbReference type="EMBL" id="MBD1271105.1"/>
    </source>
</evidence>
<evidence type="ECO:0000259" key="9">
    <source>
        <dbReference type="PROSITE" id="PS50928"/>
    </source>
</evidence>
<keyword evidence="3" id="KW-1003">Cell membrane</keyword>
<feature type="domain" description="ABC transmembrane type-1" evidence="9">
    <location>
        <begin position="16"/>
        <end position="204"/>
    </location>
</feature>
<dbReference type="PANTHER" id="PTHR30614">
    <property type="entry name" value="MEMBRANE COMPONENT OF AMINO ACID ABC TRANSPORTER"/>
    <property type="match status" value="1"/>
</dbReference>
<evidence type="ECO:0000313" key="14">
    <source>
        <dbReference type="Proteomes" id="UP000659061"/>
    </source>
</evidence>
<evidence type="ECO:0000313" key="10">
    <source>
        <dbReference type="EMBL" id="MBD1270763.1"/>
    </source>
</evidence>
<accession>A0A8I0FVZ2</accession>
<feature type="transmembrane region" description="Helical" evidence="8">
    <location>
        <begin position="184"/>
        <end position="204"/>
    </location>
</feature>
<keyword evidence="6 8" id="KW-1133">Transmembrane helix</keyword>
<dbReference type="PROSITE" id="PS50928">
    <property type="entry name" value="ABC_TM1"/>
    <property type="match status" value="1"/>
</dbReference>
<dbReference type="GO" id="GO:0043190">
    <property type="term" value="C:ATP-binding cassette (ABC) transporter complex"/>
    <property type="evidence" value="ECO:0007669"/>
    <property type="project" value="InterPro"/>
</dbReference>
<dbReference type="Gene3D" id="1.10.3720.10">
    <property type="entry name" value="MetI-like"/>
    <property type="match status" value="1"/>
</dbReference>
<organism evidence="10 14">
    <name type="scientific">Aeromicrobium tamlense</name>
    <dbReference type="NCBI Taxonomy" id="375541"/>
    <lineage>
        <taxon>Bacteria</taxon>
        <taxon>Bacillati</taxon>
        <taxon>Actinomycetota</taxon>
        <taxon>Actinomycetes</taxon>
        <taxon>Propionibacteriales</taxon>
        <taxon>Nocardioidaceae</taxon>
        <taxon>Aeromicrobium</taxon>
    </lineage>
</organism>
<comment type="similarity">
    <text evidence="8">Belongs to the binding-protein-dependent transport system permease family.</text>
</comment>
<evidence type="ECO:0000256" key="5">
    <source>
        <dbReference type="ARBA" id="ARBA00022970"/>
    </source>
</evidence>
<reference evidence="10" key="2">
    <citation type="submission" date="2020-09" db="EMBL/GenBank/DDBJ databases">
        <title>Novel species in genus Aeromicrobium.</title>
        <authorList>
            <person name="Zhang G."/>
        </authorList>
    </citation>
    <scope>NUCLEOTIDE SEQUENCE</scope>
    <source>
        <strain evidence="10">SSW1-57</strain>
    </source>
</reference>
<dbReference type="EMBL" id="JACBZN010000001">
    <property type="protein sequence ID" value="NYI38155.1"/>
    <property type="molecule type" value="Genomic_DNA"/>
</dbReference>
<evidence type="ECO:0000256" key="8">
    <source>
        <dbReference type="RuleBase" id="RU363032"/>
    </source>
</evidence>
<dbReference type="RefSeq" id="WP_179424592.1">
    <property type="nucleotide sequence ID" value="NZ_BAAAMP010000001.1"/>
</dbReference>
<protein>
    <submittedName>
        <fullName evidence="10">Amino acid ABC transporter permease</fullName>
    </submittedName>
    <submittedName>
        <fullName evidence="12">Polar amino acid transport system permease protein</fullName>
    </submittedName>
</protein>
<evidence type="ECO:0000313" key="12">
    <source>
        <dbReference type="EMBL" id="NYI38155.1"/>
    </source>
</evidence>
<evidence type="ECO:0000256" key="1">
    <source>
        <dbReference type="ARBA" id="ARBA00004651"/>
    </source>
</evidence>
<keyword evidence="13" id="KW-1185">Reference proteome</keyword>
<feature type="transmembrane region" description="Helical" evidence="8">
    <location>
        <begin position="18"/>
        <end position="39"/>
    </location>
</feature>
<dbReference type="InterPro" id="IPR035906">
    <property type="entry name" value="MetI-like_sf"/>
</dbReference>
<evidence type="ECO:0000313" key="13">
    <source>
        <dbReference type="Proteomes" id="UP000587211"/>
    </source>
</evidence>
<feature type="transmembrane region" description="Helical" evidence="8">
    <location>
        <begin position="146"/>
        <end position="164"/>
    </location>
</feature>
<proteinExistence type="inferred from homology"/>
<keyword evidence="4 8" id="KW-0812">Transmembrane</keyword>
<dbReference type="InterPro" id="IPR010065">
    <property type="entry name" value="AA_ABC_transptr_permease_3TM"/>
</dbReference>
<dbReference type="GO" id="GO:0022857">
    <property type="term" value="F:transmembrane transporter activity"/>
    <property type="evidence" value="ECO:0007669"/>
    <property type="project" value="InterPro"/>
</dbReference>